<gene>
    <name evidence="1" type="ORF">D0Y65_047980</name>
</gene>
<dbReference type="AlphaFoldDB" id="A0A445FR57"/>
<sequence>EPMHFSFWLMREFGNEKSLTHLLNTSYEQLQIDNFYPLIPSILCMSEYDNVMLLANHGCEHLLSLNAFIAQSGSVKQKNNNDELSIRLGEKFGGRHQTLVDTQAPYK</sequence>
<feature type="non-terminal residue" evidence="1">
    <location>
        <position position="1"/>
    </location>
</feature>
<proteinExistence type="predicted"/>
<evidence type="ECO:0000313" key="1">
    <source>
        <dbReference type="EMBL" id="RZB51365.1"/>
    </source>
</evidence>
<name>A0A445FR57_GLYSO</name>
<reference evidence="1 2" key="1">
    <citation type="submission" date="2018-09" db="EMBL/GenBank/DDBJ databases">
        <title>A high-quality reference genome of wild soybean provides a powerful tool to mine soybean genomes.</title>
        <authorList>
            <person name="Xie M."/>
            <person name="Chung C.Y.L."/>
            <person name="Li M.-W."/>
            <person name="Wong F.-L."/>
            <person name="Chan T.-F."/>
            <person name="Lam H.-M."/>
        </authorList>
    </citation>
    <scope>NUCLEOTIDE SEQUENCE [LARGE SCALE GENOMIC DNA]</scope>
    <source>
        <strain evidence="2">cv. W05</strain>
        <tissue evidence="1">Hypocotyl of etiolated seedlings</tissue>
    </source>
</reference>
<dbReference type="Proteomes" id="UP000289340">
    <property type="component" value="Chromosome 18"/>
</dbReference>
<organism evidence="1 2">
    <name type="scientific">Glycine soja</name>
    <name type="common">Wild soybean</name>
    <dbReference type="NCBI Taxonomy" id="3848"/>
    <lineage>
        <taxon>Eukaryota</taxon>
        <taxon>Viridiplantae</taxon>
        <taxon>Streptophyta</taxon>
        <taxon>Embryophyta</taxon>
        <taxon>Tracheophyta</taxon>
        <taxon>Spermatophyta</taxon>
        <taxon>Magnoliopsida</taxon>
        <taxon>eudicotyledons</taxon>
        <taxon>Gunneridae</taxon>
        <taxon>Pentapetalae</taxon>
        <taxon>rosids</taxon>
        <taxon>fabids</taxon>
        <taxon>Fabales</taxon>
        <taxon>Fabaceae</taxon>
        <taxon>Papilionoideae</taxon>
        <taxon>50 kb inversion clade</taxon>
        <taxon>NPAAA clade</taxon>
        <taxon>indigoferoid/millettioid clade</taxon>
        <taxon>Phaseoleae</taxon>
        <taxon>Glycine</taxon>
        <taxon>Glycine subgen. Soja</taxon>
    </lineage>
</organism>
<evidence type="ECO:0000313" key="2">
    <source>
        <dbReference type="Proteomes" id="UP000289340"/>
    </source>
</evidence>
<dbReference type="EMBL" id="QZWG01000018">
    <property type="protein sequence ID" value="RZB51365.1"/>
    <property type="molecule type" value="Genomic_DNA"/>
</dbReference>
<accession>A0A445FR57</accession>
<comment type="caution">
    <text evidence="1">The sequence shown here is derived from an EMBL/GenBank/DDBJ whole genome shotgun (WGS) entry which is preliminary data.</text>
</comment>
<protein>
    <submittedName>
        <fullName evidence="1">Uncharacterized protein</fullName>
    </submittedName>
</protein>
<keyword evidence="2" id="KW-1185">Reference proteome</keyword>